<gene>
    <name evidence="8" type="primary">fadB2</name>
    <name evidence="8" type="ORF">ERS852502_02673</name>
</gene>
<dbReference type="GO" id="GO:0070403">
    <property type="term" value="F:NAD+ binding"/>
    <property type="evidence" value="ECO:0007669"/>
    <property type="project" value="InterPro"/>
</dbReference>
<evidence type="ECO:0000256" key="1">
    <source>
        <dbReference type="ARBA" id="ARBA00005086"/>
    </source>
</evidence>
<dbReference type="Gene3D" id="3.40.50.720">
    <property type="entry name" value="NAD(P)-binding Rossmann-like Domain"/>
    <property type="match status" value="1"/>
</dbReference>
<dbReference type="PANTHER" id="PTHR48075:SF5">
    <property type="entry name" value="3-HYDROXYBUTYRYL-COA DEHYDROGENASE"/>
    <property type="match status" value="1"/>
</dbReference>
<dbReference type="InterPro" id="IPR008927">
    <property type="entry name" value="6-PGluconate_DH-like_C_sf"/>
</dbReference>
<dbReference type="GO" id="GO:0008691">
    <property type="term" value="F:3-hydroxybutyryl-CoA dehydrogenase activity"/>
    <property type="evidence" value="ECO:0007669"/>
    <property type="project" value="TreeGrafter"/>
</dbReference>
<feature type="site" description="Important for catalytic activity" evidence="5">
    <location>
        <position position="140"/>
    </location>
</feature>
<evidence type="ECO:0000256" key="3">
    <source>
        <dbReference type="ARBA" id="ARBA00023002"/>
    </source>
</evidence>
<sequence>MEKNKVAVIGAGLMGNGIAQACATAGYDVVNIDTFEAAIEKSKATVEKLFSRKVAKGSMTEEKKAEILGRLTYSQNFEDVKGAFLVVEAVPEKIEIKKDTFKKVDELADAETIIVSNTSGLSISEIASVTNRPDKVMGAHFFYPAPVMKLLELVRGLVTSDETYDVVKEFAGKIGKTTVDAPEFPGFMVNRILVPMQNEAAFMVMEGSKPEDVDNAMKLGCNHPMGPIELTDFVGIDTMLATMTGLYNGFHDSKYRPCPLLETMVKSGMLGKKTGQGFYKYDEKGNKIGSNF</sequence>
<dbReference type="InterPro" id="IPR006176">
    <property type="entry name" value="3-OHacyl-CoA_DH_NAD-bd"/>
</dbReference>
<dbReference type="InterPro" id="IPR013328">
    <property type="entry name" value="6PGD_dom2"/>
</dbReference>
<comment type="similarity">
    <text evidence="2">Belongs to the 3-hydroxyacyl-CoA dehydrogenase family.</text>
</comment>
<keyword evidence="3 8" id="KW-0560">Oxidoreductase</keyword>
<dbReference type="GO" id="GO:0006635">
    <property type="term" value="P:fatty acid beta-oxidation"/>
    <property type="evidence" value="ECO:0007669"/>
    <property type="project" value="TreeGrafter"/>
</dbReference>
<reference evidence="8 9" key="1">
    <citation type="submission" date="2015-09" db="EMBL/GenBank/DDBJ databases">
        <authorList>
            <consortium name="Pathogen Informatics"/>
        </authorList>
    </citation>
    <scope>NUCLEOTIDE SEQUENCE [LARGE SCALE GENOMIC DNA]</scope>
    <source>
        <strain evidence="8 9">2789STDY5834889</strain>
    </source>
</reference>
<organism evidence="8 9">
    <name type="scientific">[Ruminococcus] torques</name>
    <dbReference type="NCBI Taxonomy" id="33039"/>
    <lineage>
        <taxon>Bacteria</taxon>
        <taxon>Bacillati</taxon>
        <taxon>Bacillota</taxon>
        <taxon>Clostridia</taxon>
        <taxon>Lachnospirales</taxon>
        <taxon>Lachnospiraceae</taxon>
        <taxon>Mediterraneibacter</taxon>
    </lineage>
</organism>
<dbReference type="AlphaFoldDB" id="A0A175A775"/>
<dbReference type="PANTHER" id="PTHR48075">
    <property type="entry name" value="3-HYDROXYACYL-COA DEHYDROGENASE FAMILY PROTEIN"/>
    <property type="match status" value="1"/>
</dbReference>
<name>A0A175A775_9FIRM</name>
<dbReference type="EMBL" id="CZBX01000016">
    <property type="protein sequence ID" value="CUQ92638.1"/>
    <property type="molecule type" value="Genomic_DNA"/>
</dbReference>
<proteinExistence type="inferred from homology"/>
<dbReference type="FunFam" id="3.40.50.720:FF:000009">
    <property type="entry name" value="Fatty oxidation complex, alpha subunit"/>
    <property type="match status" value="1"/>
</dbReference>
<dbReference type="Pfam" id="PF02737">
    <property type="entry name" value="3HCDH_N"/>
    <property type="match status" value="1"/>
</dbReference>
<evidence type="ECO:0000256" key="4">
    <source>
        <dbReference type="ARBA" id="ARBA00067747"/>
    </source>
</evidence>
<dbReference type="PROSITE" id="PS51257">
    <property type="entry name" value="PROKAR_LIPOPROTEIN"/>
    <property type="match status" value="1"/>
</dbReference>
<evidence type="ECO:0000313" key="9">
    <source>
        <dbReference type="Proteomes" id="UP000078383"/>
    </source>
</evidence>
<dbReference type="Pfam" id="PF00725">
    <property type="entry name" value="3HCDH"/>
    <property type="match status" value="1"/>
</dbReference>
<dbReference type="SUPFAM" id="SSF48179">
    <property type="entry name" value="6-phosphogluconate dehydrogenase C-terminal domain-like"/>
    <property type="match status" value="1"/>
</dbReference>
<evidence type="ECO:0000256" key="2">
    <source>
        <dbReference type="ARBA" id="ARBA00009463"/>
    </source>
</evidence>
<dbReference type="PIRSF" id="PIRSF000105">
    <property type="entry name" value="HCDH"/>
    <property type="match status" value="1"/>
</dbReference>
<feature type="domain" description="3-hydroxyacyl-CoA dehydrogenase NAD binding" evidence="7">
    <location>
        <begin position="5"/>
        <end position="181"/>
    </location>
</feature>
<evidence type="ECO:0000313" key="8">
    <source>
        <dbReference type="EMBL" id="CUQ92638.1"/>
    </source>
</evidence>
<evidence type="ECO:0000256" key="5">
    <source>
        <dbReference type="PIRSR" id="PIRSR000105-1"/>
    </source>
</evidence>
<accession>A0A175A775</accession>
<comment type="pathway">
    <text evidence="1">Lipid metabolism; butanoate metabolism.</text>
</comment>
<dbReference type="OrthoDB" id="9771883at2"/>
<dbReference type="InterPro" id="IPR036291">
    <property type="entry name" value="NAD(P)-bd_dom_sf"/>
</dbReference>
<dbReference type="InterPro" id="IPR006108">
    <property type="entry name" value="3HC_DH_C"/>
</dbReference>
<dbReference type="Gene3D" id="1.10.1040.10">
    <property type="entry name" value="N-(1-d-carboxylethyl)-l-norvaline Dehydrogenase, domain 2"/>
    <property type="match status" value="1"/>
</dbReference>
<evidence type="ECO:0000259" key="7">
    <source>
        <dbReference type="Pfam" id="PF02737"/>
    </source>
</evidence>
<dbReference type="RefSeq" id="WP_015529393.1">
    <property type="nucleotide sequence ID" value="NZ_CAXTQR010000025.1"/>
</dbReference>
<dbReference type="Proteomes" id="UP000078383">
    <property type="component" value="Unassembled WGS sequence"/>
</dbReference>
<protein>
    <recommendedName>
        <fullName evidence="4">3-hydroxybutyryl-CoA dehydrogenase</fullName>
    </recommendedName>
</protein>
<dbReference type="SUPFAM" id="SSF51735">
    <property type="entry name" value="NAD(P)-binding Rossmann-fold domains"/>
    <property type="match status" value="1"/>
</dbReference>
<dbReference type="InterPro" id="IPR022694">
    <property type="entry name" value="3-OHacyl-CoA_DH"/>
</dbReference>
<feature type="domain" description="3-hydroxyacyl-CoA dehydrogenase C-terminal" evidence="6">
    <location>
        <begin position="186"/>
        <end position="281"/>
    </location>
</feature>
<evidence type="ECO:0000259" key="6">
    <source>
        <dbReference type="Pfam" id="PF00725"/>
    </source>
</evidence>